<sequence length="280" mass="33293">MIKQNPFSVYDFLGYLIPGSLVIYAYLIVDYLKINESFVPLDFIKNFSNIELEGFFFFVIISYTIGHLISFSSSITIEKYANWRYSYPSKYLLNMEHKGYWKSCGNWKDVVWRIVMIIVLFPCVFFDWIFGQLLGFKRFYKKSLDEFLQEMIVSKANRLIHQLGLDKLENPEKYDNGKGNDFDFHRIITHYAYENSKQHQAKMSNYVALYGFLRTLSLIFNILATYFFIRVICFLEFNLKNGLILFTLTGISYLSFMAFMKFYRRYTLEGLMIIAIDKEI</sequence>
<evidence type="ECO:0000313" key="2">
    <source>
        <dbReference type="EMBL" id="MFD2099614.1"/>
    </source>
</evidence>
<evidence type="ECO:0000256" key="1">
    <source>
        <dbReference type="SAM" id="Phobius"/>
    </source>
</evidence>
<feature type="transmembrane region" description="Helical" evidence="1">
    <location>
        <begin position="55"/>
        <end position="77"/>
    </location>
</feature>
<gene>
    <name evidence="2" type="ORF">ACFSJE_07520</name>
</gene>
<evidence type="ECO:0008006" key="4">
    <source>
        <dbReference type="Google" id="ProtNLM"/>
    </source>
</evidence>
<protein>
    <recommendedName>
        <fullName evidence="4">RDD family protein</fullName>
    </recommendedName>
</protein>
<feature type="transmembrane region" description="Helical" evidence="1">
    <location>
        <begin position="241"/>
        <end position="263"/>
    </location>
</feature>
<comment type="caution">
    <text evidence="2">The sequence shown here is derived from an EMBL/GenBank/DDBJ whole genome shotgun (WGS) entry which is preliminary data.</text>
</comment>
<keyword evidence="1" id="KW-0812">Transmembrane</keyword>
<keyword evidence="1" id="KW-1133">Transmembrane helix</keyword>
<reference evidence="3" key="1">
    <citation type="journal article" date="2019" name="Int. J. Syst. Evol. Microbiol.">
        <title>The Global Catalogue of Microorganisms (GCM) 10K type strain sequencing project: providing services to taxonomists for standard genome sequencing and annotation.</title>
        <authorList>
            <consortium name="The Broad Institute Genomics Platform"/>
            <consortium name="The Broad Institute Genome Sequencing Center for Infectious Disease"/>
            <person name="Wu L."/>
            <person name="Ma J."/>
        </authorList>
    </citation>
    <scope>NUCLEOTIDE SEQUENCE [LARGE SCALE GENOMIC DNA]</scope>
    <source>
        <strain evidence="3">JCM 3389</strain>
    </source>
</reference>
<feature type="transmembrane region" description="Helical" evidence="1">
    <location>
        <begin position="110"/>
        <end position="134"/>
    </location>
</feature>
<keyword evidence="3" id="KW-1185">Reference proteome</keyword>
<proteinExistence type="predicted"/>
<dbReference type="RefSeq" id="WP_379830372.1">
    <property type="nucleotide sequence ID" value="NZ_JBHUHU010000003.1"/>
</dbReference>
<name>A0ABW4XX93_9FLAO</name>
<evidence type="ECO:0000313" key="3">
    <source>
        <dbReference type="Proteomes" id="UP001597342"/>
    </source>
</evidence>
<accession>A0ABW4XX93</accession>
<keyword evidence="1" id="KW-0472">Membrane</keyword>
<dbReference type="EMBL" id="JBHUHU010000003">
    <property type="protein sequence ID" value="MFD2099614.1"/>
    <property type="molecule type" value="Genomic_DNA"/>
</dbReference>
<feature type="transmembrane region" description="Helical" evidence="1">
    <location>
        <begin position="12"/>
        <end position="34"/>
    </location>
</feature>
<organism evidence="2 3">
    <name type="scientific">Flagellimonas iocasae</name>
    <dbReference type="NCBI Taxonomy" id="2055905"/>
    <lineage>
        <taxon>Bacteria</taxon>
        <taxon>Pseudomonadati</taxon>
        <taxon>Bacteroidota</taxon>
        <taxon>Flavobacteriia</taxon>
        <taxon>Flavobacteriales</taxon>
        <taxon>Flavobacteriaceae</taxon>
        <taxon>Flagellimonas</taxon>
    </lineage>
</organism>
<dbReference type="Proteomes" id="UP001597342">
    <property type="component" value="Unassembled WGS sequence"/>
</dbReference>
<feature type="transmembrane region" description="Helical" evidence="1">
    <location>
        <begin position="207"/>
        <end position="229"/>
    </location>
</feature>